<accession>A0ACA9K8L5</accession>
<gene>
    <name evidence="1" type="ORF">SPELUC_LOCUS1173</name>
</gene>
<reference evidence="1" key="1">
    <citation type="submission" date="2021-06" db="EMBL/GenBank/DDBJ databases">
        <authorList>
            <person name="Kallberg Y."/>
            <person name="Tangrot J."/>
            <person name="Rosling A."/>
        </authorList>
    </citation>
    <scope>NUCLEOTIDE SEQUENCE</scope>
    <source>
        <strain evidence="1">28 12/20/2015</strain>
    </source>
</reference>
<dbReference type="Proteomes" id="UP000789366">
    <property type="component" value="Unassembled WGS sequence"/>
</dbReference>
<sequence>MSQVDETKTLNLEVFDSDEGKKDDRLGSATIDLKEVFEKGKIDKTVPLSTSYFGFSSQGEITVKLEFTKK</sequence>
<dbReference type="EMBL" id="CAJVPW010000583">
    <property type="protein sequence ID" value="CAG8459075.1"/>
    <property type="molecule type" value="Genomic_DNA"/>
</dbReference>
<comment type="caution">
    <text evidence="1">The sequence shown here is derived from an EMBL/GenBank/DDBJ whole genome shotgun (WGS) entry which is preliminary data.</text>
</comment>
<name>A0ACA9K8L5_9GLOM</name>
<evidence type="ECO:0000313" key="1">
    <source>
        <dbReference type="EMBL" id="CAG8459075.1"/>
    </source>
</evidence>
<protein>
    <submittedName>
        <fullName evidence="1">1311_t:CDS:1</fullName>
    </submittedName>
</protein>
<keyword evidence="2" id="KW-1185">Reference proteome</keyword>
<proteinExistence type="predicted"/>
<organism evidence="1 2">
    <name type="scientific">Cetraspora pellucida</name>
    <dbReference type="NCBI Taxonomy" id="1433469"/>
    <lineage>
        <taxon>Eukaryota</taxon>
        <taxon>Fungi</taxon>
        <taxon>Fungi incertae sedis</taxon>
        <taxon>Mucoromycota</taxon>
        <taxon>Glomeromycotina</taxon>
        <taxon>Glomeromycetes</taxon>
        <taxon>Diversisporales</taxon>
        <taxon>Gigasporaceae</taxon>
        <taxon>Cetraspora</taxon>
    </lineage>
</organism>
<evidence type="ECO:0000313" key="2">
    <source>
        <dbReference type="Proteomes" id="UP000789366"/>
    </source>
</evidence>